<dbReference type="Proteomes" id="UP001596473">
    <property type="component" value="Unassembled WGS sequence"/>
</dbReference>
<reference evidence="3" key="1">
    <citation type="journal article" date="2019" name="Int. J. Syst. Evol. Microbiol.">
        <title>The Global Catalogue of Microorganisms (GCM) 10K type strain sequencing project: providing services to taxonomists for standard genome sequencing and annotation.</title>
        <authorList>
            <consortium name="The Broad Institute Genomics Platform"/>
            <consortium name="The Broad Institute Genome Sequencing Center for Infectious Disease"/>
            <person name="Wu L."/>
            <person name="Ma J."/>
        </authorList>
    </citation>
    <scope>NUCLEOTIDE SEQUENCE [LARGE SCALE GENOMIC DNA]</scope>
    <source>
        <strain evidence="3">CCUG 62945</strain>
    </source>
</reference>
<sequence>MTLIKNTSPSSYIPEIDSLRAIAVLSVILFHFNPLILPGGFSGVA</sequence>
<evidence type="ECO:0000256" key="1">
    <source>
        <dbReference type="SAM" id="Phobius"/>
    </source>
</evidence>
<keyword evidence="1" id="KW-0812">Transmembrane</keyword>
<protein>
    <recommendedName>
        <fullName evidence="4">Acyltransferase</fullName>
    </recommendedName>
</protein>
<accession>A0ABW2QYE2</accession>
<name>A0ABW2QYE2_9NEIS</name>
<comment type="caution">
    <text evidence="2">The sequence shown here is derived from an EMBL/GenBank/DDBJ whole genome shotgun (WGS) entry which is preliminary data.</text>
</comment>
<keyword evidence="1" id="KW-1133">Transmembrane helix</keyword>
<dbReference type="EMBL" id="JBHTBQ010000019">
    <property type="protein sequence ID" value="MFC7420598.1"/>
    <property type="molecule type" value="Genomic_DNA"/>
</dbReference>
<evidence type="ECO:0008006" key="4">
    <source>
        <dbReference type="Google" id="ProtNLM"/>
    </source>
</evidence>
<evidence type="ECO:0000313" key="3">
    <source>
        <dbReference type="Proteomes" id="UP001596473"/>
    </source>
</evidence>
<keyword evidence="1" id="KW-0472">Membrane</keyword>
<keyword evidence="3" id="KW-1185">Reference proteome</keyword>
<organism evidence="2 3">
    <name type="scientific">Iodobacter arcticus</name>
    <dbReference type="NCBI Taxonomy" id="590593"/>
    <lineage>
        <taxon>Bacteria</taxon>
        <taxon>Pseudomonadati</taxon>
        <taxon>Pseudomonadota</taxon>
        <taxon>Betaproteobacteria</taxon>
        <taxon>Neisseriales</taxon>
        <taxon>Chitinibacteraceae</taxon>
        <taxon>Iodobacter</taxon>
    </lineage>
</organism>
<proteinExistence type="predicted"/>
<dbReference type="RefSeq" id="WP_380188196.1">
    <property type="nucleotide sequence ID" value="NZ_JBHTBQ010000019.1"/>
</dbReference>
<feature type="transmembrane region" description="Helical" evidence="1">
    <location>
        <begin position="21"/>
        <end position="41"/>
    </location>
</feature>
<gene>
    <name evidence="2" type="ORF">ACFQNF_12015</name>
</gene>
<evidence type="ECO:0000313" key="2">
    <source>
        <dbReference type="EMBL" id="MFC7420598.1"/>
    </source>
</evidence>